<name>A0A3P1SFW7_9ACTO</name>
<sequence>MVESKTNLSWRVIDIVTAAVLSVATGLIFLFWNQVGFAGVQYLDAIVPGVGGMLYGIWYLGGVLGGLVIRKPGAALFVETLAAVVSMALGSQWGIETVYAGLAQGLGAELVFLIVAYRHYTLLVAALAGVFASAGGSILSFALSGYEKNFSYLAIEYSVALVSGAILSGLLGWVLVRSLAQTGALDRFAAGREVRERV</sequence>
<keyword evidence="1" id="KW-1133">Transmembrane helix</keyword>
<dbReference type="RefSeq" id="WP_124868987.1">
    <property type="nucleotide sequence ID" value="NZ_RQZF01000002.1"/>
</dbReference>
<keyword evidence="3" id="KW-1185">Reference proteome</keyword>
<reference evidence="2 3" key="1">
    <citation type="submission" date="2018-11" db="EMBL/GenBank/DDBJ databases">
        <title>Genomes From Bacteria Associated with the Canine Oral Cavity: a Test Case for Automated Genome-Based Taxonomic Assignment.</title>
        <authorList>
            <person name="Coil D.A."/>
            <person name="Jospin G."/>
            <person name="Darling A.E."/>
            <person name="Wallis C."/>
            <person name="Davis I.J."/>
            <person name="Harris S."/>
            <person name="Eisen J.A."/>
            <person name="Holcombe L.J."/>
            <person name="O'Flynn C."/>
        </authorList>
    </citation>
    <scope>NUCLEOTIDE SEQUENCE [LARGE SCALE GENOMIC DNA]</scope>
    <source>
        <strain evidence="2 3">OH770</strain>
    </source>
</reference>
<keyword evidence="1" id="KW-0472">Membrane</keyword>
<feature type="transmembrane region" description="Helical" evidence="1">
    <location>
        <begin position="12"/>
        <end position="32"/>
    </location>
</feature>
<dbReference type="OrthoDB" id="8017424at2"/>
<keyword evidence="1" id="KW-0812">Transmembrane</keyword>
<organism evidence="2 3">
    <name type="scientific">Schaalia canis</name>
    <dbReference type="NCBI Taxonomy" id="100469"/>
    <lineage>
        <taxon>Bacteria</taxon>
        <taxon>Bacillati</taxon>
        <taxon>Actinomycetota</taxon>
        <taxon>Actinomycetes</taxon>
        <taxon>Actinomycetales</taxon>
        <taxon>Actinomycetaceae</taxon>
        <taxon>Schaalia</taxon>
    </lineage>
</organism>
<evidence type="ECO:0000313" key="2">
    <source>
        <dbReference type="EMBL" id="RRC96058.1"/>
    </source>
</evidence>
<feature type="transmembrane region" description="Helical" evidence="1">
    <location>
        <begin position="99"/>
        <end position="117"/>
    </location>
</feature>
<evidence type="ECO:0000256" key="1">
    <source>
        <dbReference type="SAM" id="Phobius"/>
    </source>
</evidence>
<feature type="transmembrane region" description="Helical" evidence="1">
    <location>
        <begin position="155"/>
        <end position="176"/>
    </location>
</feature>
<comment type="caution">
    <text evidence="2">The sequence shown here is derived from an EMBL/GenBank/DDBJ whole genome shotgun (WGS) entry which is preliminary data.</text>
</comment>
<dbReference type="InterPro" id="IPR017195">
    <property type="entry name" value="ABC_thiamin-permease_prd"/>
</dbReference>
<gene>
    <name evidence="2" type="ORF">EII11_03795</name>
</gene>
<accession>A0A3P1SFW7</accession>
<feature type="transmembrane region" description="Helical" evidence="1">
    <location>
        <begin position="76"/>
        <end position="93"/>
    </location>
</feature>
<feature type="transmembrane region" description="Helical" evidence="1">
    <location>
        <begin position="52"/>
        <end position="69"/>
    </location>
</feature>
<evidence type="ECO:0000313" key="3">
    <source>
        <dbReference type="Proteomes" id="UP000280444"/>
    </source>
</evidence>
<protein>
    <submittedName>
        <fullName evidence="2">Uncharacterized protein</fullName>
    </submittedName>
</protein>
<dbReference type="Proteomes" id="UP000280444">
    <property type="component" value="Unassembled WGS sequence"/>
</dbReference>
<dbReference type="AlphaFoldDB" id="A0A3P1SFW7"/>
<dbReference type="PIRSF" id="PIRSF037394">
    <property type="entry name" value="ABC_thiamine-permease_YkoE_prd"/>
    <property type="match status" value="1"/>
</dbReference>
<feature type="transmembrane region" description="Helical" evidence="1">
    <location>
        <begin position="122"/>
        <end position="143"/>
    </location>
</feature>
<dbReference type="EMBL" id="RQZF01000002">
    <property type="protein sequence ID" value="RRC96058.1"/>
    <property type="molecule type" value="Genomic_DNA"/>
</dbReference>
<proteinExistence type="predicted"/>
<dbReference type="Pfam" id="PF09819">
    <property type="entry name" value="ABC_cobalt"/>
    <property type="match status" value="1"/>
</dbReference>